<feature type="region of interest" description="Disordered" evidence="1">
    <location>
        <begin position="1"/>
        <end position="25"/>
    </location>
</feature>
<evidence type="ECO:0000313" key="3">
    <source>
        <dbReference type="Proteomes" id="UP000823775"/>
    </source>
</evidence>
<feature type="compositionally biased region" description="Polar residues" evidence="1">
    <location>
        <begin position="1"/>
        <end position="11"/>
    </location>
</feature>
<feature type="compositionally biased region" description="Basic and acidic residues" evidence="1">
    <location>
        <begin position="65"/>
        <end position="82"/>
    </location>
</feature>
<protein>
    <submittedName>
        <fullName evidence="2">Uncharacterized protein</fullName>
    </submittedName>
</protein>
<organism evidence="2 3">
    <name type="scientific">Datura stramonium</name>
    <name type="common">Jimsonweed</name>
    <name type="synonym">Common thornapple</name>
    <dbReference type="NCBI Taxonomy" id="4076"/>
    <lineage>
        <taxon>Eukaryota</taxon>
        <taxon>Viridiplantae</taxon>
        <taxon>Streptophyta</taxon>
        <taxon>Embryophyta</taxon>
        <taxon>Tracheophyta</taxon>
        <taxon>Spermatophyta</taxon>
        <taxon>Magnoliopsida</taxon>
        <taxon>eudicotyledons</taxon>
        <taxon>Gunneridae</taxon>
        <taxon>Pentapetalae</taxon>
        <taxon>asterids</taxon>
        <taxon>lamiids</taxon>
        <taxon>Solanales</taxon>
        <taxon>Solanaceae</taxon>
        <taxon>Solanoideae</taxon>
        <taxon>Datureae</taxon>
        <taxon>Datura</taxon>
    </lineage>
</organism>
<evidence type="ECO:0000256" key="1">
    <source>
        <dbReference type="SAM" id="MobiDB-lite"/>
    </source>
</evidence>
<evidence type="ECO:0000313" key="2">
    <source>
        <dbReference type="EMBL" id="MCD7455672.1"/>
    </source>
</evidence>
<name>A0ABS8SA64_DATST</name>
<sequence length="134" mass="15093">MIATFGSSVSTRVGDKREEIESNMEDMQSVLANGVNNNRGEENILEKIEGQASKIPDTHDQHVAEEDQNIKDMTDKREKHTPSGELSLIDFPTLTPPQQRWIWCLRMWSNGKLSAARGTQIHDELSVLECKGSK</sequence>
<reference evidence="2 3" key="1">
    <citation type="journal article" date="2021" name="BMC Genomics">
        <title>Datura genome reveals duplications of psychoactive alkaloid biosynthetic genes and high mutation rate following tissue culture.</title>
        <authorList>
            <person name="Rajewski A."/>
            <person name="Carter-House D."/>
            <person name="Stajich J."/>
            <person name="Litt A."/>
        </authorList>
    </citation>
    <scope>NUCLEOTIDE SEQUENCE [LARGE SCALE GENOMIC DNA]</scope>
    <source>
        <strain evidence="2">AR-01</strain>
    </source>
</reference>
<dbReference type="EMBL" id="JACEIK010000360">
    <property type="protein sequence ID" value="MCD7455672.1"/>
    <property type="molecule type" value="Genomic_DNA"/>
</dbReference>
<gene>
    <name evidence="2" type="ORF">HAX54_029125</name>
</gene>
<feature type="region of interest" description="Disordered" evidence="1">
    <location>
        <begin position="65"/>
        <end position="91"/>
    </location>
</feature>
<accession>A0ABS8SA64</accession>
<keyword evidence="3" id="KW-1185">Reference proteome</keyword>
<proteinExistence type="predicted"/>
<comment type="caution">
    <text evidence="2">The sequence shown here is derived from an EMBL/GenBank/DDBJ whole genome shotgun (WGS) entry which is preliminary data.</text>
</comment>
<dbReference type="Proteomes" id="UP000823775">
    <property type="component" value="Unassembled WGS sequence"/>
</dbReference>